<evidence type="ECO:0000313" key="2">
    <source>
        <dbReference type="Proteomes" id="UP000054270"/>
    </source>
</evidence>
<accession>A0A0D2L7A2</accession>
<evidence type="ECO:0000313" key="1">
    <source>
        <dbReference type="EMBL" id="KJA22992.1"/>
    </source>
</evidence>
<dbReference type="Proteomes" id="UP000054270">
    <property type="component" value="Unassembled WGS sequence"/>
</dbReference>
<proteinExistence type="predicted"/>
<feature type="non-terminal residue" evidence="1">
    <location>
        <position position="1"/>
    </location>
</feature>
<reference evidence="2" key="1">
    <citation type="submission" date="2014-04" db="EMBL/GenBank/DDBJ databases">
        <title>Evolutionary Origins and Diversification of the Mycorrhizal Mutualists.</title>
        <authorList>
            <consortium name="DOE Joint Genome Institute"/>
            <consortium name="Mycorrhizal Genomics Consortium"/>
            <person name="Kohler A."/>
            <person name="Kuo A."/>
            <person name="Nagy L.G."/>
            <person name="Floudas D."/>
            <person name="Copeland A."/>
            <person name="Barry K.W."/>
            <person name="Cichocki N."/>
            <person name="Veneault-Fourrey C."/>
            <person name="LaButti K."/>
            <person name="Lindquist E.A."/>
            <person name="Lipzen A."/>
            <person name="Lundell T."/>
            <person name="Morin E."/>
            <person name="Murat C."/>
            <person name="Riley R."/>
            <person name="Ohm R."/>
            <person name="Sun H."/>
            <person name="Tunlid A."/>
            <person name="Henrissat B."/>
            <person name="Grigoriev I.V."/>
            <person name="Hibbett D.S."/>
            <person name="Martin F."/>
        </authorList>
    </citation>
    <scope>NUCLEOTIDE SEQUENCE [LARGE SCALE GENOMIC DNA]</scope>
    <source>
        <strain evidence="2">FD-334 SS-4</strain>
    </source>
</reference>
<dbReference type="AlphaFoldDB" id="A0A0D2L7A2"/>
<evidence type="ECO:0008006" key="3">
    <source>
        <dbReference type="Google" id="ProtNLM"/>
    </source>
</evidence>
<dbReference type="OrthoDB" id="3184970at2759"/>
<name>A0A0D2L7A2_HYPSF</name>
<keyword evidence="2" id="KW-1185">Reference proteome</keyword>
<dbReference type="EMBL" id="KN817546">
    <property type="protein sequence ID" value="KJA22992.1"/>
    <property type="molecule type" value="Genomic_DNA"/>
</dbReference>
<gene>
    <name evidence="1" type="ORF">HYPSUDRAFT_123886</name>
</gene>
<feature type="non-terminal residue" evidence="1">
    <location>
        <position position="53"/>
    </location>
</feature>
<protein>
    <recommendedName>
        <fullName evidence="3">BTB domain-containing protein</fullName>
    </recommendedName>
</protein>
<sequence length="53" mass="6215">VITLPERSDILRTAFLFIYPRRHPKLQGLEFETLLEISDAVQKYEIFSAMNTC</sequence>
<organism evidence="1 2">
    <name type="scientific">Hypholoma sublateritium (strain FD-334 SS-4)</name>
    <dbReference type="NCBI Taxonomy" id="945553"/>
    <lineage>
        <taxon>Eukaryota</taxon>
        <taxon>Fungi</taxon>
        <taxon>Dikarya</taxon>
        <taxon>Basidiomycota</taxon>
        <taxon>Agaricomycotina</taxon>
        <taxon>Agaricomycetes</taxon>
        <taxon>Agaricomycetidae</taxon>
        <taxon>Agaricales</taxon>
        <taxon>Agaricineae</taxon>
        <taxon>Strophariaceae</taxon>
        <taxon>Hypholoma</taxon>
    </lineage>
</organism>